<dbReference type="CDD" id="cd00082">
    <property type="entry name" value="HisKA"/>
    <property type="match status" value="1"/>
</dbReference>
<dbReference type="SUPFAM" id="SSF55874">
    <property type="entry name" value="ATPase domain of HSP90 chaperone/DNA topoisomerase II/histidine kinase"/>
    <property type="match status" value="1"/>
</dbReference>
<reference evidence="8" key="1">
    <citation type="journal article" date="2019" name="Int. J. Syst. Evol. Microbiol.">
        <title>The Global Catalogue of Microorganisms (GCM) 10K type strain sequencing project: providing services to taxonomists for standard genome sequencing and annotation.</title>
        <authorList>
            <consortium name="The Broad Institute Genomics Platform"/>
            <consortium name="The Broad Institute Genome Sequencing Center for Infectious Disease"/>
            <person name="Wu L."/>
            <person name="Ma J."/>
        </authorList>
    </citation>
    <scope>NUCLEOTIDE SEQUENCE [LARGE SCALE GENOMIC DNA]</scope>
    <source>
        <strain evidence="8">JCM 30331</strain>
    </source>
</reference>
<evidence type="ECO:0000256" key="1">
    <source>
        <dbReference type="ARBA" id="ARBA00000085"/>
    </source>
</evidence>
<dbReference type="SMART" id="SM00387">
    <property type="entry name" value="HATPase_c"/>
    <property type="match status" value="1"/>
</dbReference>
<dbReference type="EMBL" id="BMPP01000003">
    <property type="protein sequence ID" value="GGK18547.1"/>
    <property type="molecule type" value="Genomic_DNA"/>
</dbReference>
<dbReference type="Gene3D" id="3.30.450.40">
    <property type="match status" value="1"/>
</dbReference>
<evidence type="ECO:0000259" key="6">
    <source>
        <dbReference type="PROSITE" id="PS50109"/>
    </source>
</evidence>
<evidence type="ECO:0000256" key="2">
    <source>
        <dbReference type="ARBA" id="ARBA00012438"/>
    </source>
</evidence>
<dbReference type="InterPro" id="IPR036890">
    <property type="entry name" value="HATPase_C_sf"/>
</dbReference>
<dbReference type="InterPro" id="IPR004358">
    <property type="entry name" value="Sig_transdc_His_kin-like_C"/>
</dbReference>
<dbReference type="InterPro" id="IPR050351">
    <property type="entry name" value="BphY/WalK/GraS-like"/>
</dbReference>
<dbReference type="PANTHER" id="PTHR42878">
    <property type="entry name" value="TWO-COMPONENT HISTIDINE KINASE"/>
    <property type="match status" value="1"/>
</dbReference>
<evidence type="ECO:0000256" key="5">
    <source>
        <dbReference type="ARBA" id="ARBA00022777"/>
    </source>
</evidence>
<dbReference type="EC" id="2.7.13.3" evidence="2"/>
<sequence length="439" mass="48480">MPDHHGTLAPPTLSERLQEVTEALAATRMQEGVFEVILQPAREALDARAATVLLAGRGGLHLERVAMTGQPEGGASIWHGAMLEDDGPAADALAQRRPLFFEHEGELTQKYPSVEARSGATAPVVATAVLPMFLDDRPLGVLVLDFLEPHKFTKDEQRFLRTLAAQCAIAFGRARLLRDLESRVTERTIQLESQNDVLEAQHAELTSRSEALRLANEELDAFAMSVSHDLRAPLRHITGFLGLLRRSLDAPLSEKSERYLGLVDEAATRMNTLIDAMLDLSRTSRQPLRLTPVDVGELLSSVQAALQPDTAQRQVSWNVGPMPVVTADPELLRQVLVNLLSNALKYSQPRTETHISVCAEQRPGEWVFQITDNGVGFDPRYAGKLFTVFQRLHRPEAFEGIGVGLANVRRIVLRHGGRVWAEGQEDQGATFSFSLPRPR</sequence>
<dbReference type="InterPro" id="IPR005467">
    <property type="entry name" value="His_kinase_dom"/>
</dbReference>
<comment type="catalytic activity">
    <reaction evidence="1">
        <text>ATP + protein L-histidine = ADP + protein N-phospho-L-histidine.</text>
        <dbReference type="EC" id="2.7.13.3"/>
    </reaction>
</comment>
<dbReference type="Pfam" id="PF13185">
    <property type="entry name" value="GAF_2"/>
    <property type="match status" value="1"/>
</dbReference>
<dbReference type="PROSITE" id="PS50109">
    <property type="entry name" value="HIS_KIN"/>
    <property type="match status" value="1"/>
</dbReference>
<dbReference type="RefSeq" id="WP_189005130.1">
    <property type="nucleotide sequence ID" value="NZ_BMPP01000003.1"/>
</dbReference>
<dbReference type="InterPro" id="IPR036097">
    <property type="entry name" value="HisK_dim/P_sf"/>
</dbReference>
<feature type="domain" description="Histidine kinase" evidence="6">
    <location>
        <begin position="225"/>
        <end position="439"/>
    </location>
</feature>
<keyword evidence="8" id="KW-1185">Reference proteome</keyword>
<keyword evidence="4" id="KW-0808">Transferase</keyword>
<accession>A0ABQ2EP12</accession>
<dbReference type="InterPro" id="IPR003018">
    <property type="entry name" value="GAF"/>
</dbReference>
<dbReference type="InterPro" id="IPR003594">
    <property type="entry name" value="HATPase_dom"/>
</dbReference>
<protein>
    <recommendedName>
        <fullName evidence="2">histidine kinase</fullName>
        <ecNumber evidence="2">2.7.13.3</ecNumber>
    </recommendedName>
</protein>
<dbReference type="Gene3D" id="3.30.565.10">
    <property type="entry name" value="Histidine kinase-like ATPase, C-terminal domain"/>
    <property type="match status" value="1"/>
</dbReference>
<dbReference type="Pfam" id="PF00512">
    <property type="entry name" value="HisKA"/>
    <property type="match status" value="1"/>
</dbReference>
<evidence type="ECO:0000313" key="7">
    <source>
        <dbReference type="EMBL" id="GGK18547.1"/>
    </source>
</evidence>
<dbReference type="PANTHER" id="PTHR42878:SF15">
    <property type="entry name" value="BACTERIOPHYTOCHROME"/>
    <property type="match status" value="1"/>
</dbReference>
<dbReference type="Gene3D" id="1.10.287.130">
    <property type="match status" value="1"/>
</dbReference>
<keyword evidence="3" id="KW-0597">Phosphoprotein</keyword>
<dbReference type="InterPro" id="IPR029016">
    <property type="entry name" value="GAF-like_dom_sf"/>
</dbReference>
<dbReference type="Pfam" id="PF02518">
    <property type="entry name" value="HATPase_c"/>
    <property type="match status" value="1"/>
</dbReference>
<dbReference type="PRINTS" id="PR00344">
    <property type="entry name" value="BCTRLSENSOR"/>
</dbReference>
<dbReference type="Proteomes" id="UP000647587">
    <property type="component" value="Unassembled WGS sequence"/>
</dbReference>
<evidence type="ECO:0000313" key="8">
    <source>
        <dbReference type="Proteomes" id="UP000647587"/>
    </source>
</evidence>
<dbReference type="InterPro" id="IPR003661">
    <property type="entry name" value="HisK_dim/P_dom"/>
</dbReference>
<evidence type="ECO:0000256" key="3">
    <source>
        <dbReference type="ARBA" id="ARBA00022553"/>
    </source>
</evidence>
<organism evidence="7 8">
    <name type="scientific">Deinococcus malanensis</name>
    <dbReference type="NCBI Taxonomy" id="1706855"/>
    <lineage>
        <taxon>Bacteria</taxon>
        <taxon>Thermotogati</taxon>
        <taxon>Deinococcota</taxon>
        <taxon>Deinococci</taxon>
        <taxon>Deinococcales</taxon>
        <taxon>Deinococcaceae</taxon>
        <taxon>Deinococcus</taxon>
    </lineage>
</organism>
<comment type="caution">
    <text evidence="7">The sequence shown here is derived from an EMBL/GenBank/DDBJ whole genome shotgun (WGS) entry which is preliminary data.</text>
</comment>
<evidence type="ECO:0000256" key="4">
    <source>
        <dbReference type="ARBA" id="ARBA00022679"/>
    </source>
</evidence>
<gene>
    <name evidence="7" type="ORF">GCM10008955_09970</name>
</gene>
<proteinExistence type="predicted"/>
<dbReference type="SMART" id="SM00388">
    <property type="entry name" value="HisKA"/>
    <property type="match status" value="1"/>
</dbReference>
<keyword evidence="5" id="KW-0418">Kinase</keyword>
<dbReference type="SUPFAM" id="SSF47384">
    <property type="entry name" value="Homodimeric domain of signal transducing histidine kinase"/>
    <property type="match status" value="1"/>
</dbReference>
<dbReference type="SUPFAM" id="SSF55781">
    <property type="entry name" value="GAF domain-like"/>
    <property type="match status" value="1"/>
</dbReference>
<dbReference type="SMART" id="SM00065">
    <property type="entry name" value="GAF"/>
    <property type="match status" value="1"/>
</dbReference>
<name>A0ABQ2EP12_9DEIO</name>